<reference evidence="2 3" key="1">
    <citation type="journal article" date="2015" name="Proc. Natl. Acad. Sci. U.S.A.">
        <title>A novel mycovirus from Aspergillus fumigatus contains four unique dsRNAs as its genome and is infectious as dsRNA.</title>
        <authorList>
            <person name="Kanhayuwaa L."/>
            <person name="Kotta-Loizoua I."/>
            <person name="Ozkana S."/>
            <person name="Gunning A.P."/>
            <person name="Coutts R.H.A."/>
        </authorList>
    </citation>
    <scope>NUCLEOTIDE SEQUENCE [LARGE SCALE GENOMIC DNA]</scope>
</reference>
<feature type="region of interest" description="Disordered" evidence="1">
    <location>
        <begin position="128"/>
        <end position="149"/>
    </location>
</feature>
<proteinExistence type="predicted"/>
<evidence type="ECO:0000256" key="1">
    <source>
        <dbReference type="SAM" id="MobiDB-lite"/>
    </source>
</evidence>
<dbReference type="InterPro" id="IPR058041">
    <property type="entry name" value="CcFV1_CP"/>
</dbReference>
<name>A0A0H5BRQ7_9VIRU</name>
<keyword evidence="3" id="KW-1185">Reference proteome</keyword>
<sequence>MSPAPILSAEQAAHLAQLTVDDVSLVIKLASLGLKAKEIQQYAAEIAEGGDPEIDLAPGAPRPVVIHAWSFVKDRGQYHSTYGLSSAQAGELLDLLHTDPKDAVKRIQAIVSERLRLRGSSRPVVVDLEGAPSSTSAKGGAPPSGDGGLSLLRQEIKRNSGVYGSYQFTAYPTSRPGGQAFAVGLGGGLYAFGQSKAVAVAAARIARVKGRSDDLVRPYIHFWVEGSSPRAASDIPAKVWDGRLGPHTEPPAEPATKAKTEAPTTSGGRASTPKGADAA</sequence>
<dbReference type="Pfam" id="PF25660">
    <property type="entry name" value="CcFV1_CP"/>
    <property type="match status" value="1"/>
</dbReference>
<feature type="compositionally biased region" description="Low complexity" evidence="1">
    <location>
        <begin position="254"/>
        <end position="265"/>
    </location>
</feature>
<dbReference type="Proteomes" id="UP000502435">
    <property type="component" value="Genome"/>
</dbReference>
<evidence type="ECO:0000313" key="3">
    <source>
        <dbReference type="Proteomes" id="UP000502435"/>
    </source>
</evidence>
<gene>
    <name evidence="2" type="primary">PAS-rp</name>
    <name evidence="2" type="synonym">hexosaminidase domain</name>
</gene>
<evidence type="ECO:0000313" key="2">
    <source>
        <dbReference type="EMBL" id="CDP74621.1"/>
    </source>
</evidence>
<organism evidence="2 3">
    <name type="scientific">Aspergillus fumigatus tetramycovirus 1</name>
    <dbReference type="NCBI Taxonomy" id="2849587"/>
    <lineage>
        <taxon>Viruses</taxon>
        <taxon>Riboviria</taxon>
        <taxon>Riboviria incertae sedis</taxon>
        <taxon>Polymycoviridae</taxon>
        <taxon>Polymycovirus</taxon>
        <taxon>Polymycovirus aspergilli</taxon>
        <taxon>Aspergillus fumigatus polymycovirus 1</taxon>
    </lineage>
</organism>
<feature type="region of interest" description="Disordered" evidence="1">
    <location>
        <begin position="240"/>
        <end position="279"/>
    </location>
</feature>
<accession>A0A0H5BRQ7</accession>
<protein>
    <submittedName>
        <fullName evidence="2">PAS-rich protein</fullName>
    </submittedName>
</protein>
<dbReference type="EMBL" id="HG975305">
    <property type="protein sequence ID" value="CDP74621.1"/>
    <property type="molecule type" value="Genomic_RNA"/>
</dbReference>